<name>A0A252AXN3_9PROT</name>
<gene>
    <name evidence="1" type="ORF">HK17_11845</name>
</gene>
<accession>A0A252AXN3</accession>
<dbReference type="Proteomes" id="UP000194641">
    <property type="component" value="Unassembled WGS sequence"/>
</dbReference>
<sequence length="159" mass="16802">MPVPAIKTAVKEALKRIGGIDAAASIVRVGRSQLSDYGNRNSPQIVPVDVAVVLDNCAQSPLILAAMAHAEGFGLVPLHFGEGHIPKDMAKFAGEASLTIQRGFEALEDQRIDVHEAQELIRCLGNVILVSQHMQGTLGKIVSANKPHIVSENPEAGAA</sequence>
<evidence type="ECO:0000313" key="1">
    <source>
        <dbReference type="EMBL" id="OUI96312.1"/>
    </source>
</evidence>
<organism evidence="1 2">
    <name type="scientific">Acetobacter indonesiensis</name>
    <dbReference type="NCBI Taxonomy" id="104101"/>
    <lineage>
        <taxon>Bacteria</taxon>
        <taxon>Pseudomonadati</taxon>
        <taxon>Pseudomonadota</taxon>
        <taxon>Alphaproteobacteria</taxon>
        <taxon>Acetobacterales</taxon>
        <taxon>Acetobacteraceae</taxon>
        <taxon>Acetobacter</taxon>
    </lineage>
</organism>
<protein>
    <submittedName>
        <fullName evidence="1">Uncharacterized protein</fullName>
    </submittedName>
</protein>
<comment type="caution">
    <text evidence="1">The sequence shown here is derived from an EMBL/GenBank/DDBJ whole genome shotgun (WGS) entry which is preliminary data.</text>
</comment>
<evidence type="ECO:0000313" key="2">
    <source>
        <dbReference type="Proteomes" id="UP000194641"/>
    </source>
</evidence>
<dbReference type="EMBL" id="JOPA01000004">
    <property type="protein sequence ID" value="OUI96312.1"/>
    <property type="molecule type" value="Genomic_DNA"/>
</dbReference>
<proteinExistence type="predicted"/>
<dbReference type="RefSeq" id="WP_086658680.1">
    <property type="nucleotide sequence ID" value="NZ_JBJJWX010000001.1"/>
</dbReference>
<dbReference type="AlphaFoldDB" id="A0A252AXN3"/>
<reference evidence="2" key="1">
    <citation type="submission" date="2014-06" db="EMBL/GenBank/DDBJ databases">
        <authorList>
            <person name="Winans N.J."/>
            <person name="Newell P.D."/>
            <person name="Douglas A.E."/>
        </authorList>
    </citation>
    <scope>NUCLEOTIDE SEQUENCE [LARGE SCALE GENOMIC DNA]</scope>
</reference>